<dbReference type="InterPro" id="IPR000642">
    <property type="entry name" value="Peptidase_M41"/>
</dbReference>
<keyword evidence="3 5" id="KW-0378">Hydrolase</keyword>
<evidence type="ECO:0000313" key="5">
    <source>
        <dbReference type="EMBL" id="KAL0447391.1"/>
    </source>
</evidence>
<evidence type="ECO:0000256" key="3">
    <source>
        <dbReference type="ARBA" id="ARBA00023049"/>
    </source>
</evidence>
<comment type="caution">
    <text evidence="5">The sequence shown here is derived from an EMBL/GenBank/DDBJ whole genome shotgun (WGS) entry which is preliminary data.</text>
</comment>
<dbReference type="Gene3D" id="1.20.58.760">
    <property type="entry name" value="Peptidase M41"/>
    <property type="match status" value="1"/>
</dbReference>
<proteinExistence type="predicted"/>
<dbReference type="SUPFAM" id="SSF140990">
    <property type="entry name" value="FtsH protease domain-like"/>
    <property type="match status" value="1"/>
</dbReference>
<feature type="domain" description="Peptidase M41" evidence="4">
    <location>
        <begin position="10"/>
        <end position="190"/>
    </location>
</feature>
<accession>A0AAW2X2W7</accession>
<comment type="cofactor">
    <cofactor evidence="1">
        <name>Zn(2+)</name>
        <dbReference type="ChEBI" id="CHEBI:29105"/>
    </cofactor>
</comment>
<dbReference type="GO" id="GO:0005524">
    <property type="term" value="F:ATP binding"/>
    <property type="evidence" value="ECO:0007669"/>
    <property type="project" value="InterPro"/>
</dbReference>
<keyword evidence="3 5" id="KW-0482">Metalloprotease</keyword>
<dbReference type="GO" id="GO:0004176">
    <property type="term" value="F:ATP-dependent peptidase activity"/>
    <property type="evidence" value="ECO:0007669"/>
    <property type="project" value="InterPro"/>
</dbReference>
<evidence type="ECO:0000256" key="2">
    <source>
        <dbReference type="ARBA" id="ARBA00022670"/>
    </source>
</evidence>
<reference evidence="5" key="1">
    <citation type="submission" date="2020-06" db="EMBL/GenBank/DDBJ databases">
        <authorList>
            <person name="Li T."/>
            <person name="Hu X."/>
            <person name="Zhang T."/>
            <person name="Song X."/>
            <person name="Zhang H."/>
            <person name="Dai N."/>
            <person name="Sheng W."/>
            <person name="Hou X."/>
            <person name="Wei L."/>
        </authorList>
    </citation>
    <scope>NUCLEOTIDE SEQUENCE</scope>
    <source>
        <strain evidence="5">KEN1</strain>
        <tissue evidence="5">Leaf</tissue>
    </source>
</reference>
<dbReference type="PANTHER" id="PTHR23076">
    <property type="entry name" value="METALLOPROTEASE M41 FTSH"/>
    <property type="match status" value="1"/>
</dbReference>
<dbReference type="GO" id="GO:0009507">
    <property type="term" value="C:chloroplast"/>
    <property type="evidence" value="ECO:0007669"/>
    <property type="project" value="TreeGrafter"/>
</dbReference>
<dbReference type="GO" id="GO:0045037">
    <property type="term" value="P:protein import into chloroplast stroma"/>
    <property type="evidence" value="ECO:0007669"/>
    <property type="project" value="TreeGrafter"/>
</dbReference>
<evidence type="ECO:0000259" key="4">
    <source>
        <dbReference type="Pfam" id="PF01434"/>
    </source>
</evidence>
<sequence length="208" mass="22773">MMGSERKSAVISPESRKLTAYHEGGHALVAIHTDGALPVHKATIVPRGMALGMVSQLPEKDQTSVSLKQMLARLDVCMGGRVAEELIFGESEVTSGASDDLQQATSLARAMVTKYGMSRQVGVVTHNYADDGKSMSIETRLLIEREVKEFLERAYNNAKHILTTHNKELHALANALLEHETLTGTQIKTLLSQLNSQQAQQQPQPIVF</sequence>
<keyword evidence="2" id="KW-0645">Protease</keyword>
<dbReference type="InterPro" id="IPR037219">
    <property type="entry name" value="Peptidase_M41-like"/>
</dbReference>
<organism evidence="5">
    <name type="scientific">Sesamum latifolium</name>
    <dbReference type="NCBI Taxonomy" id="2727402"/>
    <lineage>
        <taxon>Eukaryota</taxon>
        <taxon>Viridiplantae</taxon>
        <taxon>Streptophyta</taxon>
        <taxon>Embryophyta</taxon>
        <taxon>Tracheophyta</taxon>
        <taxon>Spermatophyta</taxon>
        <taxon>Magnoliopsida</taxon>
        <taxon>eudicotyledons</taxon>
        <taxon>Gunneridae</taxon>
        <taxon>Pentapetalae</taxon>
        <taxon>asterids</taxon>
        <taxon>lamiids</taxon>
        <taxon>Lamiales</taxon>
        <taxon>Pedaliaceae</taxon>
        <taxon>Sesamum</taxon>
    </lineage>
</organism>
<dbReference type="GO" id="GO:0004222">
    <property type="term" value="F:metalloendopeptidase activity"/>
    <property type="evidence" value="ECO:0007669"/>
    <property type="project" value="InterPro"/>
</dbReference>
<gene>
    <name evidence="5" type="ORF">Slati_1867000</name>
</gene>
<dbReference type="Pfam" id="PF01434">
    <property type="entry name" value="Peptidase_M41"/>
    <property type="match status" value="1"/>
</dbReference>
<dbReference type="PANTHER" id="PTHR23076:SF37">
    <property type="entry name" value="ATP-DEPENDENT ZINC METALLOPROTEASE FTSH 4, MITOCHONDRIAL"/>
    <property type="match status" value="1"/>
</dbReference>
<reference evidence="5" key="2">
    <citation type="journal article" date="2024" name="Plant">
        <title>Genomic evolution and insights into agronomic trait innovations of Sesamum species.</title>
        <authorList>
            <person name="Miao H."/>
            <person name="Wang L."/>
            <person name="Qu L."/>
            <person name="Liu H."/>
            <person name="Sun Y."/>
            <person name="Le M."/>
            <person name="Wang Q."/>
            <person name="Wei S."/>
            <person name="Zheng Y."/>
            <person name="Lin W."/>
            <person name="Duan Y."/>
            <person name="Cao H."/>
            <person name="Xiong S."/>
            <person name="Wang X."/>
            <person name="Wei L."/>
            <person name="Li C."/>
            <person name="Ma Q."/>
            <person name="Ju M."/>
            <person name="Zhao R."/>
            <person name="Li G."/>
            <person name="Mu C."/>
            <person name="Tian Q."/>
            <person name="Mei H."/>
            <person name="Zhang T."/>
            <person name="Gao T."/>
            <person name="Zhang H."/>
        </authorList>
    </citation>
    <scope>NUCLEOTIDE SEQUENCE</scope>
    <source>
        <strain evidence="5">KEN1</strain>
    </source>
</reference>
<protein>
    <submittedName>
        <fullName evidence="5">ATP-dependent zinc metalloprotease FTSH 5, mitochondrial</fullName>
    </submittedName>
</protein>
<dbReference type="FunFam" id="1.20.58.760:FF:000002">
    <property type="entry name" value="ATP-dependent zinc metalloprotease FtsH"/>
    <property type="match status" value="1"/>
</dbReference>
<dbReference type="AlphaFoldDB" id="A0AAW2X2W7"/>
<dbReference type="GO" id="GO:0006508">
    <property type="term" value="P:proteolysis"/>
    <property type="evidence" value="ECO:0007669"/>
    <property type="project" value="UniProtKB-KW"/>
</dbReference>
<name>A0AAW2X2W7_9LAMI</name>
<evidence type="ECO:0000256" key="1">
    <source>
        <dbReference type="ARBA" id="ARBA00001947"/>
    </source>
</evidence>
<dbReference type="EMBL" id="JACGWN010000006">
    <property type="protein sequence ID" value="KAL0447391.1"/>
    <property type="molecule type" value="Genomic_DNA"/>
</dbReference>